<comment type="caution">
    <text evidence="2">The sequence shown here is derived from an EMBL/GenBank/DDBJ whole genome shotgun (WGS) entry which is preliminary data.</text>
</comment>
<dbReference type="EMBL" id="JAGMUV010000003">
    <property type="protein sequence ID" value="KAH7166370.1"/>
    <property type="molecule type" value="Genomic_DNA"/>
</dbReference>
<dbReference type="PANTHER" id="PTHR33112:SF16">
    <property type="entry name" value="HETEROKARYON INCOMPATIBILITY DOMAIN-CONTAINING PROTEIN"/>
    <property type="match status" value="1"/>
</dbReference>
<evidence type="ECO:0000313" key="3">
    <source>
        <dbReference type="Proteomes" id="UP000738349"/>
    </source>
</evidence>
<evidence type="ECO:0000259" key="1">
    <source>
        <dbReference type="Pfam" id="PF06985"/>
    </source>
</evidence>
<evidence type="ECO:0000313" key="2">
    <source>
        <dbReference type="EMBL" id="KAH7166370.1"/>
    </source>
</evidence>
<dbReference type="InterPro" id="IPR010730">
    <property type="entry name" value="HET"/>
</dbReference>
<dbReference type="AlphaFoldDB" id="A0A9P9JKB8"/>
<accession>A0A9P9JKB8</accession>
<reference evidence="2" key="1">
    <citation type="journal article" date="2021" name="Nat. Commun.">
        <title>Genetic determinants of endophytism in the Arabidopsis root mycobiome.</title>
        <authorList>
            <person name="Mesny F."/>
            <person name="Miyauchi S."/>
            <person name="Thiergart T."/>
            <person name="Pickel B."/>
            <person name="Atanasova L."/>
            <person name="Karlsson M."/>
            <person name="Huettel B."/>
            <person name="Barry K.W."/>
            <person name="Haridas S."/>
            <person name="Chen C."/>
            <person name="Bauer D."/>
            <person name="Andreopoulos W."/>
            <person name="Pangilinan J."/>
            <person name="LaButti K."/>
            <person name="Riley R."/>
            <person name="Lipzen A."/>
            <person name="Clum A."/>
            <person name="Drula E."/>
            <person name="Henrissat B."/>
            <person name="Kohler A."/>
            <person name="Grigoriev I.V."/>
            <person name="Martin F.M."/>
            <person name="Hacquard S."/>
        </authorList>
    </citation>
    <scope>NUCLEOTIDE SEQUENCE</scope>
    <source>
        <strain evidence="2">MPI-CAGE-AT-0147</strain>
    </source>
</reference>
<dbReference type="Proteomes" id="UP000738349">
    <property type="component" value="Unassembled WGS sequence"/>
</dbReference>
<dbReference type="Pfam" id="PF06985">
    <property type="entry name" value="HET"/>
    <property type="match status" value="1"/>
</dbReference>
<organism evidence="2 3">
    <name type="scientific">Dactylonectria macrodidyma</name>
    <dbReference type="NCBI Taxonomy" id="307937"/>
    <lineage>
        <taxon>Eukaryota</taxon>
        <taxon>Fungi</taxon>
        <taxon>Dikarya</taxon>
        <taxon>Ascomycota</taxon>
        <taxon>Pezizomycotina</taxon>
        <taxon>Sordariomycetes</taxon>
        <taxon>Hypocreomycetidae</taxon>
        <taxon>Hypocreales</taxon>
        <taxon>Nectriaceae</taxon>
        <taxon>Dactylonectria</taxon>
    </lineage>
</organism>
<feature type="domain" description="Heterokaryon incompatibility" evidence="1">
    <location>
        <begin position="222"/>
        <end position="384"/>
    </location>
</feature>
<sequence>MSACSNCRAALLVPSTLPEMSKSWWHQVGTIGTRNHFRLDPDATDSWDTVGLPYHSSLESLAQSSRDCPLCQLILQKFEGLVTEFQKLELGSVERYFSIERGGHGLPVESSFRIVRRFDGGDGFLVFTNSHRDKVLYLVAVIGFSAEREYSSFIRSQKIGPDASAKGPLELAASWLDDCVTNHQCCQPPTGALPSRVIDLNLLDNLDKVCLVETDGSQKGRYIALSHCWGTNPSGHMKMTRDTLPEYVGGVAVESLPKTFQDAIKVTRHLDIRYLWIDSLCVCQDDGDDWARESAAMAGVYAKAHVVIAADSADSTTKGIFRRPERDYVPVKLTVSSLNEGASPGSTTIPALAYDAPTLPVVYQRSLLELYDEPLTSRAWALQERLLGYRILHFASDQLFFECNRHFVSEDGAVAPGRWNSMYEGPDPSSTQIARISGHSEIHQLWYFILEDFTGRNMTLETDQLPAISGLASLIGGRLRAKRVSDGDADTAADTKYVAGLWSDAIVEGLGWQSLGNKRDDYYLPDELPLAGEPGYIAPTWSWASYSGKSAHGKTSSGWVDVATVTDWSVTLKNNQNPFGELTDGWVSLKAPMLKLHLSEQPEEDEAQLPEGFRRNIRLCSPHGNPFGVHAMFDGVLGQTEETRRWVQDKELFALVLSKTQSLNAYSGHKGWVYIAIIVDAVTAESPTMSAGKRFRRLGNLRIGTSSLHGDEELIDDPEKYSDIVLV</sequence>
<dbReference type="PANTHER" id="PTHR33112">
    <property type="entry name" value="DOMAIN PROTEIN, PUTATIVE-RELATED"/>
    <property type="match status" value="1"/>
</dbReference>
<protein>
    <submittedName>
        <fullName evidence="2">Heterokaryon incompatibility protein-domain-containing protein</fullName>
    </submittedName>
</protein>
<name>A0A9P9JKB8_9HYPO</name>
<keyword evidence="3" id="KW-1185">Reference proteome</keyword>
<dbReference type="OrthoDB" id="47007at2759"/>
<gene>
    <name evidence="2" type="ORF">EDB81DRAFT_681130</name>
</gene>
<proteinExistence type="predicted"/>